<dbReference type="SMART" id="SM01043">
    <property type="entry name" value="BTAD"/>
    <property type="match status" value="1"/>
</dbReference>
<dbReference type="InterPro" id="IPR051677">
    <property type="entry name" value="AfsR-DnrI-RedD_regulator"/>
</dbReference>
<dbReference type="AlphaFoldDB" id="A0A6L9SER8"/>
<reference evidence="2 3" key="1">
    <citation type="submission" date="2020-02" db="EMBL/GenBank/DDBJ databases">
        <authorList>
            <person name="Li X.-J."/>
            <person name="Han X.-M."/>
        </authorList>
    </citation>
    <scope>NUCLEOTIDE SEQUENCE [LARGE SCALE GENOMIC DNA]</scope>
    <source>
        <strain evidence="2 3">CCTCC AB 2017055</strain>
    </source>
</reference>
<dbReference type="EMBL" id="JAAGOA010000018">
    <property type="protein sequence ID" value="NEE02981.1"/>
    <property type="molecule type" value="Genomic_DNA"/>
</dbReference>
<dbReference type="InterPro" id="IPR011990">
    <property type="entry name" value="TPR-like_helical_dom_sf"/>
</dbReference>
<dbReference type="SUPFAM" id="SSF48452">
    <property type="entry name" value="TPR-like"/>
    <property type="match status" value="2"/>
</dbReference>
<dbReference type="RefSeq" id="WP_163742022.1">
    <property type="nucleotide sequence ID" value="NZ_JAAGOA010000018.1"/>
</dbReference>
<evidence type="ECO:0000313" key="3">
    <source>
        <dbReference type="Proteomes" id="UP000475214"/>
    </source>
</evidence>
<accession>A0A6L9SER8</accession>
<sequence>MVTIKLLGRPAVFGDGVELDGPRGKKGWGLLTYLVSNGAAVPRERLVRLLFPDAQDGLGSLRWNLAELRRITREPHTFAGDPVTLSLTRDVQVDIHLLAAAPWYEVIDQIDLSAPLLEGLAFPSCAGFELWLEGERQRVVALAAAALREAARDEIASARADEAVGHARRLVALQPWDENCHELLVRALAQSGDVAGARAHVELVTESFLDELGVAPSRSVSAAAEPLMARPAQASRTRTEAQLQAGMTAVSAGASDAGIGSLRRAVAGARAVADPELLVRALIHLGSAQVHAVRGTDEAGGAALREAVAVAERVGRPGLATGACRELAWVEFLRCRFEPAERWLDRAMATVGADDSERAWILLTKGSLRSDAGRYEEAIPLFLDAVRHAEYGGDLRARAMALTHLGRLRLLRGEDDLASEHLEQARALADQAGWLTFASYPLSWSAELAMHAGRIDEAAELFSSAHALAVEVGDPCWESLACRGLGLVAAERGEHATAARLLYDSRMACRRVNDAYVWLEAYGLAAQVAHAVANGLGGVEALMDDLDQLASKHGMRELQAEAAMFRVSAGMTDALEAARSHVACVDNPVLSARLVRLEATLAESTAKVPS</sequence>
<comment type="caution">
    <text evidence="2">The sequence shown here is derived from an EMBL/GenBank/DDBJ whole genome shotgun (WGS) entry which is preliminary data.</text>
</comment>
<evidence type="ECO:0000313" key="2">
    <source>
        <dbReference type="EMBL" id="NEE02981.1"/>
    </source>
</evidence>
<dbReference type="Gene3D" id="1.25.40.10">
    <property type="entry name" value="Tetratricopeptide repeat domain"/>
    <property type="match status" value="3"/>
</dbReference>
<name>A0A6L9SER8_9ACTN</name>
<dbReference type="InterPro" id="IPR005158">
    <property type="entry name" value="BTAD"/>
</dbReference>
<protein>
    <submittedName>
        <fullName evidence="2">Tetratricopeptide repeat protein</fullName>
    </submittedName>
</protein>
<dbReference type="Pfam" id="PF13424">
    <property type="entry name" value="TPR_12"/>
    <property type="match status" value="1"/>
</dbReference>
<proteinExistence type="predicted"/>
<gene>
    <name evidence="2" type="ORF">G1H10_22720</name>
</gene>
<keyword evidence="3" id="KW-1185">Reference proteome</keyword>
<dbReference type="InterPro" id="IPR036388">
    <property type="entry name" value="WH-like_DNA-bd_sf"/>
</dbReference>
<dbReference type="Gene3D" id="1.10.10.10">
    <property type="entry name" value="Winged helix-like DNA-binding domain superfamily/Winged helix DNA-binding domain"/>
    <property type="match status" value="1"/>
</dbReference>
<organism evidence="2 3">
    <name type="scientific">Phytoactinopolyspora halotolerans</name>
    <dbReference type="NCBI Taxonomy" id="1981512"/>
    <lineage>
        <taxon>Bacteria</taxon>
        <taxon>Bacillati</taxon>
        <taxon>Actinomycetota</taxon>
        <taxon>Actinomycetes</taxon>
        <taxon>Jiangellales</taxon>
        <taxon>Jiangellaceae</taxon>
        <taxon>Phytoactinopolyspora</taxon>
    </lineage>
</organism>
<dbReference type="PANTHER" id="PTHR35807">
    <property type="entry name" value="TRANSCRIPTIONAL REGULATOR REDD-RELATED"/>
    <property type="match status" value="1"/>
</dbReference>
<evidence type="ECO:0000259" key="1">
    <source>
        <dbReference type="SMART" id="SM01043"/>
    </source>
</evidence>
<dbReference type="Proteomes" id="UP000475214">
    <property type="component" value="Unassembled WGS sequence"/>
</dbReference>
<feature type="domain" description="Bacterial transcriptional activator" evidence="1">
    <location>
        <begin position="93"/>
        <end position="228"/>
    </location>
</feature>
<dbReference type="Pfam" id="PF03704">
    <property type="entry name" value="BTAD"/>
    <property type="match status" value="1"/>
</dbReference>